<dbReference type="VEuPathDB" id="PlasmoDB:PVPAM_010006500"/>
<evidence type="ECO:0000313" key="2">
    <source>
        <dbReference type="EMBL" id="CAG9472694.1"/>
    </source>
</evidence>
<feature type="compositionally biased region" description="Basic and acidic residues" evidence="1">
    <location>
        <begin position="331"/>
        <end position="350"/>
    </location>
</feature>
<dbReference type="AlphaFoldDB" id="A0A8S4H8S7"/>
<organism evidence="2 3">
    <name type="scientific">Plasmodium vivax</name>
    <name type="common">malaria parasite P. vivax</name>
    <dbReference type="NCBI Taxonomy" id="5855"/>
    <lineage>
        <taxon>Eukaryota</taxon>
        <taxon>Sar</taxon>
        <taxon>Alveolata</taxon>
        <taxon>Apicomplexa</taxon>
        <taxon>Aconoidasida</taxon>
        <taxon>Haemosporida</taxon>
        <taxon>Plasmodiidae</taxon>
        <taxon>Plasmodium</taxon>
        <taxon>Plasmodium (Plasmodium)</taxon>
    </lineage>
</organism>
<evidence type="ECO:0000313" key="3">
    <source>
        <dbReference type="Proteomes" id="UP000779233"/>
    </source>
</evidence>
<comment type="caution">
    <text evidence="2">The sequence shown here is derived from an EMBL/GenBank/DDBJ whole genome shotgun (WGS) entry which is preliminary data.</text>
</comment>
<accession>A0A8S4H8S7</accession>
<name>A0A8S4H8S7_PLAVI</name>
<protein>
    <submittedName>
        <fullName evidence="2">(malaria parasite P. vivax) hypothetical protein</fullName>
    </submittedName>
</protein>
<dbReference type="EMBL" id="CAJZCX010000003">
    <property type="protein sequence ID" value="CAG9472694.1"/>
    <property type="molecule type" value="Genomic_DNA"/>
</dbReference>
<gene>
    <name evidence="2" type="ORF">PVW1_140080000</name>
</gene>
<feature type="region of interest" description="Disordered" evidence="1">
    <location>
        <begin position="236"/>
        <end position="351"/>
    </location>
</feature>
<sequence length="466" mass="53427">MSKPCKYNFKEYPSYECYQDIKHQFGKKLEDNNFSISKVVLNFEKDHKADIVEEHKALSDVFNNLKKYLSNGHVFASDEYDGLGTCKYMSYLLYDGIRNKYGRCDKETFDIFKDFVNKYNEITHSDMCNNKLNHLEYHEFNKMKDLSQLYDKYYYLLPRVYHWENVTGYCDHVLFLVKLYNSLLQNYEFYSKEFNNILTKFRELMNNITNRSESYCHVHYSIGNPRLYEEFEAQMNSPPNTQLGTESGLSQQGILNSTPNPKSEEEKSSSTTLGGSQEITGTENLQSSQVSDQLEAPESSVLQEPVERSSPYQKLEDSEPHVYFGPQETYVLREPRGSGSFYERRGHTDTNETFLPGKDSIPVTKQLEFGSEKENAGVMTKIQDAFSGFINEVEPGPVLGVSGGMGALFLLFKYTPVGSFFGGRRGRIRQIPSSFRGFPPGDFANFQEYDGGLIGYSPMSISSLAE</sequence>
<feature type="compositionally biased region" description="Polar residues" evidence="1">
    <location>
        <begin position="273"/>
        <end position="292"/>
    </location>
</feature>
<reference evidence="2" key="1">
    <citation type="submission" date="2021-09" db="EMBL/GenBank/DDBJ databases">
        <authorList>
            <consortium name="Pathogen Informatics"/>
        </authorList>
    </citation>
    <scope>NUCLEOTIDE SEQUENCE</scope>
    <source>
        <strain evidence="2">PvW1</strain>
    </source>
</reference>
<feature type="compositionally biased region" description="Polar residues" evidence="1">
    <location>
        <begin position="236"/>
        <end position="256"/>
    </location>
</feature>
<dbReference type="Proteomes" id="UP000779233">
    <property type="component" value="Unassembled WGS sequence"/>
</dbReference>
<proteinExistence type="predicted"/>
<evidence type="ECO:0000256" key="1">
    <source>
        <dbReference type="SAM" id="MobiDB-lite"/>
    </source>
</evidence>